<dbReference type="SUPFAM" id="SSF55874">
    <property type="entry name" value="ATPase domain of HSP90 chaperone/DNA topoisomerase II/histidine kinase"/>
    <property type="match status" value="1"/>
</dbReference>
<dbReference type="InterPro" id="IPR003661">
    <property type="entry name" value="HisK_dim/P_dom"/>
</dbReference>
<dbReference type="Gene3D" id="1.20.5.1040">
    <property type="entry name" value="Sensor protein qsec"/>
    <property type="match status" value="2"/>
</dbReference>
<dbReference type="PANTHER" id="PTHR45436">
    <property type="entry name" value="SENSOR HISTIDINE KINASE YKOH"/>
    <property type="match status" value="1"/>
</dbReference>
<dbReference type="SUPFAM" id="SSF47384">
    <property type="entry name" value="Homodimeric domain of signal transducing histidine kinase"/>
    <property type="match status" value="1"/>
</dbReference>
<feature type="domain" description="HAMP" evidence="18">
    <location>
        <begin position="183"/>
        <end position="234"/>
    </location>
</feature>
<evidence type="ECO:0000256" key="9">
    <source>
        <dbReference type="ARBA" id="ARBA00022692"/>
    </source>
</evidence>
<dbReference type="Pfam" id="PF00512">
    <property type="entry name" value="HisKA"/>
    <property type="match status" value="1"/>
</dbReference>
<keyword evidence="7" id="KW-0597">Phosphoprotein</keyword>
<evidence type="ECO:0000256" key="11">
    <source>
        <dbReference type="ARBA" id="ARBA00022777"/>
    </source>
</evidence>
<evidence type="ECO:0000256" key="6">
    <source>
        <dbReference type="ARBA" id="ARBA00022519"/>
    </source>
</evidence>
<dbReference type="PROSITE" id="PS50109">
    <property type="entry name" value="HIS_KIN"/>
    <property type="match status" value="1"/>
</dbReference>
<dbReference type="InterPro" id="IPR036097">
    <property type="entry name" value="HisK_dim/P_sf"/>
</dbReference>
<feature type="transmembrane region" description="Helical" evidence="16">
    <location>
        <begin position="164"/>
        <end position="182"/>
    </location>
</feature>
<evidence type="ECO:0000256" key="16">
    <source>
        <dbReference type="SAM" id="Phobius"/>
    </source>
</evidence>
<dbReference type="SMART" id="SM00387">
    <property type="entry name" value="HATPase_c"/>
    <property type="match status" value="1"/>
</dbReference>
<keyword evidence="11 19" id="KW-0418">Kinase</keyword>
<evidence type="ECO:0000313" key="20">
    <source>
        <dbReference type="Proteomes" id="UP001248822"/>
    </source>
</evidence>
<dbReference type="SMART" id="SM00388">
    <property type="entry name" value="HisKA"/>
    <property type="match status" value="1"/>
</dbReference>
<evidence type="ECO:0000256" key="10">
    <source>
        <dbReference type="ARBA" id="ARBA00022741"/>
    </source>
</evidence>
<evidence type="ECO:0000256" key="7">
    <source>
        <dbReference type="ARBA" id="ARBA00022553"/>
    </source>
</evidence>
<evidence type="ECO:0000256" key="13">
    <source>
        <dbReference type="ARBA" id="ARBA00022989"/>
    </source>
</evidence>
<organism evidence="19 20">
    <name type="scientific">Pseudenterobacter timonensis</name>
    <dbReference type="NCBI Taxonomy" id="1755099"/>
    <lineage>
        <taxon>Bacteria</taxon>
        <taxon>Pseudomonadati</taxon>
        <taxon>Pseudomonadota</taxon>
        <taxon>Gammaproteobacteria</taxon>
        <taxon>Enterobacterales</taxon>
        <taxon>Enterobacteriaceae</taxon>
        <taxon>Pseudenterobacter</taxon>
    </lineage>
</organism>
<keyword evidence="9 16" id="KW-0812">Transmembrane</keyword>
<dbReference type="InterPro" id="IPR013727">
    <property type="entry name" value="2CSK_N"/>
</dbReference>
<comment type="caution">
    <text evidence="19">The sequence shown here is derived from an EMBL/GenBank/DDBJ whole genome shotgun (WGS) entry which is preliminary data.</text>
</comment>
<dbReference type="EMBL" id="JAQGEC010000003">
    <property type="protein sequence ID" value="MDR9889475.1"/>
    <property type="molecule type" value="Genomic_DNA"/>
</dbReference>
<dbReference type="Proteomes" id="UP001248822">
    <property type="component" value="Unassembled WGS sequence"/>
</dbReference>
<feature type="domain" description="Histidine kinase" evidence="17">
    <location>
        <begin position="242"/>
        <end position="446"/>
    </location>
</feature>
<dbReference type="PRINTS" id="PR00344">
    <property type="entry name" value="BCTRLSENSOR"/>
</dbReference>
<dbReference type="Gene3D" id="3.30.565.10">
    <property type="entry name" value="Histidine kinase-like ATPase, C-terminal domain"/>
    <property type="match status" value="1"/>
</dbReference>
<dbReference type="NCBIfam" id="NF007664">
    <property type="entry name" value="PRK10337.1"/>
    <property type="match status" value="1"/>
</dbReference>
<accession>A0AAE4DKL3</accession>
<reference evidence="19" key="1">
    <citation type="submission" date="2022-12" db="EMBL/GenBank/DDBJ databases">
        <title>NDM-1 containing novel ST 2018 Pseudenterobacter timonensis.</title>
        <authorList>
            <person name="Halder G."/>
            <person name="Mandal S."/>
            <person name="Dutta S."/>
        </authorList>
    </citation>
    <scope>NUCLEOTIDE SEQUENCE</scope>
    <source>
        <strain evidence="19">CNCI147</strain>
    </source>
</reference>
<keyword evidence="5" id="KW-1003">Cell membrane</keyword>
<evidence type="ECO:0000256" key="4">
    <source>
        <dbReference type="ARBA" id="ARBA00017234"/>
    </source>
</evidence>
<dbReference type="FunFam" id="3.30.565.10:FF:000055">
    <property type="entry name" value="Two-component sensor histidine kinase"/>
    <property type="match status" value="1"/>
</dbReference>
<evidence type="ECO:0000256" key="2">
    <source>
        <dbReference type="ARBA" id="ARBA00004429"/>
    </source>
</evidence>
<comment type="catalytic activity">
    <reaction evidence="1">
        <text>ATP + protein L-histidine = ADP + protein N-phospho-L-histidine.</text>
        <dbReference type="EC" id="2.7.13.3"/>
    </reaction>
</comment>
<keyword evidence="15 16" id="KW-0472">Membrane</keyword>
<sequence length="453" mass="50695">MKLTQRLSLKLRLTLLFLLLAFAAWFAASLVAWQQTAHKLDKLFDTQQMLFAKRLLTLELDENHASARMRDLPEKAKHGHLDDDALTFAIYSAGGRMILNDGDQGREIPYRYRRDGFTNGELAGDNDAWRFLWLTSPDGRYRVVVGQELEYREEMALDIVASQLTPWLVALPLMLIALIVLLNRELMPLKRLAQALRNRSPDATDRLDSDVPPEVRPLLAALNHLFARTREMMNRERRFTSDAAHELRSPLAALKVQTDVAQLCADDAVARDKALAQLHTGIDRASRLVDQLLTLSRLDSLDNLQDIEPVTMADLLQSGVMDIYPAAQRAGIEVRLHIHAPQVVRTGQPLLLGLLVRNLLDNAVRYSPRGSTVEVTLEEGHFTVQDNGPGLSPDALARVGERFYRPPGQEVAGSGLGLSIVKRIAALHQMTLRLENAPEGGFTARIGWSDNYC</sequence>
<proteinExistence type="predicted"/>
<dbReference type="FunFam" id="1.10.287.130:FF:000035">
    <property type="entry name" value="Two-component sensor histidine kinase"/>
    <property type="match status" value="1"/>
</dbReference>
<dbReference type="AlphaFoldDB" id="A0AAE4DKL3"/>
<dbReference type="Gene3D" id="1.10.287.130">
    <property type="match status" value="1"/>
</dbReference>
<dbReference type="RefSeq" id="WP_310825037.1">
    <property type="nucleotide sequence ID" value="NZ_JAQGEC010000003.1"/>
</dbReference>
<comment type="subcellular location">
    <subcellularLocation>
        <location evidence="2">Cell inner membrane</location>
        <topology evidence="2">Multi-pass membrane protein</topology>
    </subcellularLocation>
</comment>
<dbReference type="Pfam" id="PF08521">
    <property type="entry name" value="2CSK_N"/>
    <property type="match status" value="1"/>
</dbReference>
<dbReference type="Pfam" id="PF02518">
    <property type="entry name" value="HATPase_c"/>
    <property type="match status" value="1"/>
</dbReference>
<dbReference type="InterPro" id="IPR005467">
    <property type="entry name" value="His_kinase_dom"/>
</dbReference>
<dbReference type="GO" id="GO:0000155">
    <property type="term" value="F:phosphorelay sensor kinase activity"/>
    <property type="evidence" value="ECO:0007669"/>
    <property type="project" value="InterPro"/>
</dbReference>
<keyword evidence="6" id="KW-0997">Cell inner membrane</keyword>
<evidence type="ECO:0000256" key="5">
    <source>
        <dbReference type="ARBA" id="ARBA00022475"/>
    </source>
</evidence>
<keyword evidence="14" id="KW-0902">Two-component regulatory system</keyword>
<evidence type="ECO:0000313" key="19">
    <source>
        <dbReference type="EMBL" id="MDR9889475.1"/>
    </source>
</evidence>
<keyword evidence="13 16" id="KW-1133">Transmembrane helix</keyword>
<evidence type="ECO:0000256" key="1">
    <source>
        <dbReference type="ARBA" id="ARBA00000085"/>
    </source>
</evidence>
<dbReference type="InterPro" id="IPR004358">
    <property type="entry name" value="Sig_transdc_His_kin-like_C"/>
</dbReference>
<dbReference type="GO" id="GO:0005886">
    <property type="term" value="C:plasma membrane"/>
    <property type="evidence" value="ECO:0007669"/>
    <property type="project" value="UniProtKB-SubCell"/>
</dbReference>
<dbReference type="PANTHER" id="PTHR45436:SF14">
    <property type="entry name" value="SENSOR PROTEIN QSEC"/>
    <property type="match status" value="1"/>
</dbReference>
<dbReference type="InterPro" id="IPR059132">
    <property type="entry name" value="QseC"/>
</dbReference>
<dbReference type="InterPro" id="IPR003594">
    <property type="entry name" value="HATPase_dom"/>
</dbReference>
<evidence type="ECO:0000256" key="8">
    <source>
        <dbReference type="ARBA" id="ARBA00022679"/>
    </source>
</evidence>
<evidence type="ECO:0000259" key="18">
    <source>
        <dbReference type="PROSITE" id="PS50885"/>
    </source>
</evidence>
<dbReference type="InterPro" id="IPR036890">
    <property type="entry name" value="HATPase_C_sf"/>
</dbReference>
<evidence type="ECO:0000256" key="15">
    <source>
        <dbReference type="ARBA" id="ARBA00023136"/>
    </source>
</evidence>
<keyword evidence="10" id="KW-0547">Nucleotide-binding</keyword>
<dbReference type="GO" id="GO:0005524">
    <property type="term" value="F:ATP binding"/>
    <property type="evidence" value="ECO:0007669"/>
    <property type="project" value="UniProtKB-KW"/>
</dbReference>
<dbReference type="CDD" id="cd00082">
    <property type="entry name" value="HisKA"/>
    <property type="match status" value="1"/>
</dbReference>
<evidence type="ECO:0000256" key="3">
    <source>
        <dbReference type="ARBA" id="ARBA00012438"/>
    </source>
</evidence>
<evidence type="ECO:0000259" key="17">
    <source>
        <dbReference type="PROSITE" id="PS50109"/>
    </source>
</evidence>
<gene>
    <name evidence="19" type="primary">qseC</name>
    <name evidence="19" type="ORF">O7047_04390</name>
</gene>
<keyword evidence="8 19" id="KW-0808">Transferase</keyword>
<protein>
    <recommendedName>
        <fullName evidence="4">Sensor protein QseC</fullName>
        <ecNumber evidence="3">2.7.13.3</ecNumber>
    </recommendedName>
</protein>
<dbReference type="InterPro" id="IPR050428">
    <property type="entry name" value="TCS_sensor_his_kinase"/>
</dbReference>
<dbReference type="InterPro" id="IPR003660">
    <property type="entry name" value="HAMP_dom"/>
</dbReference>
<dbReference type="EC" id="2.7.13.3" evidence="3"/>
<keyword evidence="12" id="KW-0067">ATP-binding</keyword>
<dbReference type="PROSITE" id="PS50885">
    <property type="entry name" value="HAMP"/>
    <property type="match status" value="1"/>
</dbReference>
<evidence type="ECO:0000256" key="14">
    <source>
        <dbReference type="ARBA" id="ARBA00023012"/>
    </source>
</evidence>
<name>A0AAE4DKL3_9ENTR</name>
<evidence type="ECO:0000256" key="12">
    <source>
        <dbReference type="ARBA" id="ARBA00022840"/>
    </source>
</evidence>